<gene>
    <name evidence="6 8" type="ORF">P152DRAFT_513840</name>
</gene>
<dbReference type="InterPro" id="IPR036318">
    <property type="entry name" value="FAD-bd_PCMH-like_sf"/>
</dbReference>
<sequence length="698" mass="73998">MHLQLLLTSLSLTSLSFAAPQGPTPAAPARQCKRIPTDPEWPAPEAWKAAMPAVVARGPQGNPTRPDYSIEAFSVADVQAAVNFARTNNIRLTIVNSGHDFLGRNDAPTGLSLMVGDLKGAKVLQSFTPSEKGAESPDYEVGAVASANKITVLPGQQPAVTFGAGVSTQELHDVLAPSGLFTMGAAHGEVRTAGGWGQTAGHGPFTSVYGLGVDQVLEYKVVTADGELRVANAKVNQDLFWALRGGGGGTFGVVVEATVKAFPTPKITMTRFWLNATEVGSGRIFEAAAYLHSQFPEVNAKGMQGYYYTQENTLSATFLSIGEHGGVATANATWQPVLQKLASLPGITTPITSFLEYHTMKQWFDSAFGPIPAETHTEMPEEGGHSHGDTVGATEEPAGGHDHGEPTPATTAIAGGHDHAEPTPEATTMAGGHDHAEPAASGGHAHAQRDTYHLDPRSAHEPETLREFFKRHGPGGMMVLDGKRPMDSRLLWASHLKDPALAGALNATFPRMKYGVLRGHLIGGGAVLKEEDTETSVNPAWRKAYVHLISTGAEVPSISPVRDLSPLSGCYVNEASYNEPNWKQSMWGTHYPRLLSIKDKYDPTGLFWVTPGIGADAWSVQDGVRLCPATPSPAGPIEYPPANDNPNMRDPETEFRSSGAWPQNQTQADASTRGGQAALEAAWAAGAAPVVEAGGHDH</sequence>
<proteinExistence type="inferred from homology"/>
<dbReference type="PANTHER" id="PTHR13878:SF91">
    <property type="entry name" value="FAD BINDING DOMAIN PROTEIN (AFU_ORTHOLOGUE AFUA_6G12070)-RELATED"/>
    <property type="match status" value="1"/>
</dbReference>
<feature type="signal peptide" evidence="4">
    <location>
        <begin position="1"/>
        <end position="18"/>
    </location>
</feature>
<dbReference type="PANTHER" id="PTHR13878">
    <property type="entry name" value="GULONOLACTONE OXIDASE"/>
    <property type="match status" value="1"/>
</dbReference>
<reference evidence="8" key="3">
    <citation type="submission" date="2025-04" db="UniProtKB">
        <authorList>
            <consortium name="RefSeq"/>
        </authorList>
    </citation>
    <scope>IDENTIFICATION</scope>
    <source>
        <strain evidence="8">CBS 781.70</strain>
    </source>
</reference>
<dbReference type="Proteomes" id="UP000504638">
    <property type="component" value="Unplaced"/>
</dbReference>
<dbReference type="OrthoDB" id="9983560at2759"/>
<evidence type="ECO:0000313" key="6">
    <source>
        <dbReference type="EMBL" id="KAF1812801.1"/>
    </source>
</evidence>
<evidence type="ECO:0000256" key="3">
    <source>
        <dbReference type="SAM" id="MobiDB-lite"/>
    </source>
</evidence>
<feature type="compositionally biased region" description="Basic and acidic residues" evidence="3">
    <location>
        <begin position="375"/>
        <end position="388"/>
    </location>
</feature>
<reference evidence="8" key="2">
    <citation type="submission" date="2020-04" db="EMBL/GenBank/DDBJ databases">
        <authorList>
            <consortium name="NCBI Genome Project"/>
        </authorList>
    </citation>
    <scope>NUCLEOTIDE SEQUENCE</scope>
    <source>
        <strain evidence="8">CBS 781.70</strain>
    </source>
</reference>
<name>A0A6G1G4D0_9PEZI</name>
<keyword evidence="2" id="KW-0560">Oxidoreductase</keyword>
<dbReference type="GO" id="GO:0016491">
    <property type="term" value="F:oxidoreductase activity"/>
    <property type="evidence" value="ECO:0007669"/>
    <property type="project" value="UniProtKB-KW"/>
</dbReference>
<keyword evidence="4" id="KW-0732">Signal</keyword>
<feature type="region of interest" description="Disordered" evidence="3">
    <location>
        <begin position="629"/>
        <end position="677"/>
    </location>
</feature>
<feature type="chain" id="PRO_5044631814" evidence="4">
    <location>
        <begin position="19"/>
        <end position="698"/>
    </location>
</feature>
<dbReference type="SUPFAM" id="SSF56176">
    <property type="entry name" value="FAD-binding/transporter-associated domain-like"/>
    <property type="match status" value="1"/>
</dbReference>
<evidence type="ECO:0000256" key="1">
    <source>
        <dbReference type="ARBA" id="ARBA00005466"/>
    </source>
</evidence>
<dbReference type="RefSeq" id="XP_033534432.1">
    <property type="nucleotide sequence ID" value="XM_033682825.1"/>
</dbReference>
<keyword evidence="7" id="KW-1185">Reference proteome</keyword>
<dbReference type="InterPro" id="IPR050432">
    <property type="entry name" value="FAD-linked_Oxidoreductases_BP"/>
</dbReference>
<evidence type="ECO:0000313" key="8">
    <source>
        <dbReference type="RefSeq" id="XP_033534432.1"/>
    </source>
</evidence>
<accession>A0A6G1G4D0</accession>
<dbReference type="Gene3D" id="3.30.465.10">
    <property type="match status" value="2"/>
</dbReference>
<dbReference type="Pfam" id="PF01565">
    <property type="entry name" value="FAD_binding_4"/>
    <property type="match status" value="1"/>
</dbReference>
<evidence type="ECO:0000313" key="7">
    <source>
        <dbReference type="Proteomes" id="UP000504638"/>
    </source>
</evidence>
<feature type="region of interest" description="Disordered" evidence="3">
    <location>
        <begin position="371"/>
        <end position="448"/>
    </location>
</feature>
<dbReference type="InterPro" id="IPR012951">
    <property type="entry name" value="BBE"/>
</dbReference>
<dbReference type="EMBL" id="ML975156">
    <property type="protein sequence ID" value="KAF1812801.1"/>
    <property type="molecule type" value="Genomic_DNA"/>
</dbReference>
<dbReference type="PROSITE" id="PS51387">
    <property type="entry name" value="FAD_PCMH"/>
    <property type="match status" value="1"/>
</dbReference>
<evidence type="ECO:0000256" key="4">
    <source>
        <dbReference type="SAM" id="SignalP"/>
    </source>
</evidence>
<dbReference type="Pfam" id="PF08031">
    <property type="entry name" value="BBE"/>
    <property type="match status" value="1"/>
</dbReference>
<dbReference type="InterPro" id="IPR016166">
    <property type="entry name" value="FAD-bd_PCMH"/>
</dbReference>
<dbReference type="AlphaFoldDB" id="A0A6G1G4D0"/>
<dbReference type="InterPro" id="IPR016169">
    <property type="entry name" value="FAD-bd_PCMH_sub2"/>
</dbReference>
<dbReference type="GeneID" id="54423395"/>
<feature type="domain" description="FAD-binding PCMH-type" evidence="5">
    <location>
        <begin position="61"/>
        <end position="264"/>
    </location>
</feature>
<reference evidence="6 8" key="1">
    <citation type="submission" date="2020-01" db="EMBL/GenBank/DDBJ databases">
        <authorList>
            <consortium name="DOE Joint Genome Institute"/>
            <person name="Haridas S."/>
            <person name="Albert R."/>
            <person name="Binder M."/>
            <person name="Bloem J."/>
            <person name="Labutti K."/>
            <person name="Salamov A."/>
            <person name="Andreopoulos B."/>
            <person name="Baker S.E."/>
            <person name="Barry K."/>
            <person name="Bills G."/>
            <person name="Bluhm B.H."/>
            <person name="Cannon C."/>
            <person name="Castanera R."/>
            <person name="Culley D.E."/>
            <person name="Daum C."/>
            <person name="Ezra D."/>
            <person name="Gonzalez J.B."/>
            <person name="Henrissat B."/>
            <person name="Kuo A."/>
            <person name="Liang C."/>
            <person name="Lipzen A."/>
            <person name="Lutzoni F."/>
            <person name="Magnuson J."/>
            <person name="Mondo S."/>
            <person name="Nolan M."/>
            <person name="Ohm R."/>
            <person name="Pangilinan J."/>
            <person name="Park H.-J."/>
            <person name="Ramirez L."/>
            <person name="Alfaro M."/>
            <person name="Sun H."/>
            <person name="Tritt A."/>
            <person name="Yoshinaga Y."/>
            <person name="Zwiers L.-H."/>
            <person name="Turgeon B.G."/>
            <person name="Goodwin S.B."/>
            <person name="Spatafora J.W."/>
            <person name="Crous P.W."/>
            <person name="Grigoriev I.V."/>
        </authorList>
    </citation>
    <scope>NUCLEOTIDE SEQUENCE</scope>
    <source>
        <strain evidence="6 8">CBS 781.70</strain>
    </source>
</reference>
<evidence type="ECO:0000259" key="5">
    <source>
        <dbReference type="PROSITE" id="PS51387"/>
    </source>
</evidence>
<feature type="compositionally biased region" description="Polar residues" evidence="3">
    <location>
        <begin position="660"/>
        <end position="670"/>
    </location>
</feature>
<dbReference type="InterPro" id="IPR006094">
    <property type="entry name" value="Oxid_FAD_bind_N"/>
</dbReference>
<evidence type="ECO:0000256" key="2">
    <source>
        <dbReference type="ARBA" id="ARBA00023002"/>
    </source>
</evidence>
<dbReference type="GO" id="GO:0071949">
    <property type="term" value="F:FAD binding"/>
    <property type="evidence" value="ECO:0007669"/>
    <property type="project" value="InterPro"/>
</dbReference>
<protein>
    <submittedName>
        <fullName evidence="6 8">FAD-binding domain-containing protein</fullName>
    </submittedName>
</protein>
<organism evidence="6">
    <name type="scientific">Eremomyces bilateralis CBS 781.70</name>
    <dbReference type="NCBI Taxonomy" id="1392243"/>
    <lineage>
        <taxon>Eukaryota</taxon>
        <taxon>Fungi</taxon>
        <taxon>Dikarya</taxon>
        <taxon>Ascomycota</taxon>
        <taxon>Pezizomycotina</taxon>
        <taxon>Dothideomycetes</taxon>
        <taxon>Dothideomycetes incertae sedis</taxon>
        <taxon>Eremomycetales</taxon>
        <taxon>Eremomycetaceae</taxon>
        <taxon>Eremomyces</taxon>
    </lineage>
</organism>
<comment type="similarity">
    <text evidence="1">Belongs to the oxygen-dependent FAD-linked oxidoreductase family.</text>
</comment>